<dbReference type="OrthoDB" id="787262at2"/>
<keyword evidence="2" id="KW-1185">Reference proteome</keyword>
<dbReference type="Proteomes" id="UP000308181">
    <property type="component" value="Unassembled WGS sequence"/>
</dbReference>
<organism evidence="1 2">
    <name type="scientific">Pedobacter cryophilus</name>
    <dbReference type="NCBI Taxonomy" id="2571271"/>
    <lineage>
        <taxon>Bacteria</taxon>
        <taxon>Pseudomonadati</taxon>
        <taxon>Bacteroidota</taxon>
        <taxon>Sphingobacteriia</taxon>
        <taxon>Sphingobacteriales</taxon>
        <taxon>Sphingobacteriaceae</taxon>
        <taxon>Pedobacter</taxon>
    </lineage>
</organism>
<evidence type="ECO:0000313" key="2">
    <source>
        <dbReference type="Proteomes" id="UP000308181"/>
    </source>
</evidence>
<evidence type="ECO:0008006" key="3">
    <source>
        <dbReference type="Google" id="ProtNLM"/>
    </source>
</evidence>
<dbReference type="AlphaFoldDB" id="A0A4U1C4Z2"/>
<comment type="caution">
    <text evidence="1">The sequence shown here is derived from an EMBL/GenBank/DDBJ whole genome shotgun (WGS) entry which is preliminary data.</text>
</comment>
<protein>
    <recommendedName>
        <fullName evidence="3">Lipoprotein</fullName>
    </recommendedName>
</protein>
<proteinExistence type="predicted"/>
<sequence>MMLIRTLSILLLFVFCGCNSNSSKQNAAKTEFSFESIKGIRFIEIRRAFNNGIAFDEQGFQQEPEWIVEFQSDTTVKTYSPTRKKMIDFVVTHSHDAVYNFAKEWFRVKHLSKDSLVFQRLQVNGKEVATDIRSNVYMTFYAEDYITNKLKTTAEDLQKPRKQDSLFVKNHAEIANKNPLDSAYFFAARNPVVFTSNSKMITVEKISTVDKLLNRTASYNYLYPQYKVIISPAYKDFAYTISAVVDQNGNLFVYKFNADEDYKENRKKVLQGILDVYVSKLTTIKPGNTLDFTHSTLVVLNLIGKK</sequence>
<evidence type="ECO:0000313" key="1">
    <source>
        <dbReference type="EMBL" id="TKC00950.1"/>
    </source>
</evidence>
<dbReference type="EMBL" id="SWBP01000001">
    <property type="protein sequence ID" value="TKC00950.1"/>
    <property type="molecule type" value="Genomic_DNA"/>
</dbReference>
<name>A0A4U1C4Z2_9SPHI</name>
<dbReference type="RefSeq" id="WP_136825155.1">
    <property type="nucleotide sequence ID" value="NZ_SWBP01000001.1"/>
</dbReference>
<accession>A0A4U1C4Z2</accession>
<dbReference type="PROSITE" id="PS51257">
    <property type="entry name" value="PROKAR_LIPOPROTEIN"/>
    <property type="match status" value="1"/>
</dbReference>
<gene>
    <name evidence="1" type="ORF">FA046_04530</name>
</gene>
<reference evidence="1 2" key="1">
    <citation type="submission" date="2019-04" db="EMBL/GenBank/DDBJ databases">
        <title>Pedobacter sp. AR-3-17 sp. nov., isolated from Arctic soil.</title>
        <authorList>
            <person name="Dahal R.H."/>
            <person name="Kim D.-U."/>
        </authorList>
    </citation>
    <scope>NUCLEOTIDE SEQUENCE [LARGE SCALE GENOMIC DNA]</scope>
    <source>
        <strain evidence="1 2">AR-3-17</strain>
    </source>
</reference>